<dbReference type="PANTHER" id="PTHR42966:SF1">
    <property type="entry name" value="SIALIC ACID SYNTHASE"/>
    <property type="match status" value="1"/>
</dbReference>
<keyword evidence="3" id="KW-1185">Reference proteome</keyword>
<dbReference type="InterPro" id="IPR013974">
    <property type="entry name" value="SAF"/>
</dbReference>
<dbReference type="InterPro" id="IPR013785">
    <property type="entry name" value="Aldolase_TIM"/>
</dbReference>
<dbReference type="SUPFAM" id="SSF51569">
    <property type="entry name" value="Aldolase"/>
    <property type="match status" value="1"/>
</dbReference>
<dbReference type="AlphaFoldDB" id="A0A3B0M8V4"/>
<feature type="domain" description="AFP-like" evidence="1">
    <location>
        <begin position="282"/>
        <end position="327"/>
    </location>
</feature>
<dbReference type="Proteomes" id="UP000272908">
    <property type="component" value="Unassembled WGS sequence"/>
</dbReference>
<accession>A0A3B0M8V4</accession>
<protein>
    <submittedName>
        <fullName evidence="2">N,N'-diacetyllegionaminic acid synthase</fullName>
        <ecNumber evidence="2">2.5.1.101</ecNumber>
    </submittedName>
</protein>
<dbReference type="Pfam" id="PF03102">
    <property type="entry name" value="NeuB"/>
    <property type="match status" value="1"/>
</dbReference>
<reference evidence="3" key="1">
    <citation type="submission" date="2018-08" db="EMBL/GenBank/DDBJ databases">
        <authorList>
            <person name="Rodrigo-Torres L."/>
            <person name="Arahal R. D."/>
            <person name="Lucena T."/>
        </authorList>
    </citation>
    <scope>NUCLEOTIDE SEQUENCE [LARGE SCALE GENOMIC DNA]</scope>
    <source>
        <strain evidence="3">CECT 7235</strain>
    </source>
</reference>
<evidence type="ECO:0000259" key="1">
    <source>
        <dbReference type="PROSITE" id="PS50844"/>
    </source>
</evidence>
<dbReference type="EMBL" id="UIHC01000019">
    <property type="protein sequence ID" value="SUZ32371.1"/>
    <property type="molecule type" value="Genomic_DNA"/>
</dbReference>
<dbReference type="InterPro" id="IPR051690">
    <property type="entry name" value="PseI-like"/>
</dbReference>
<evidence type="ECO:0000313" key="3">
    <source>
        <dbReference type="Proteomes" id="UP000272908"/>
    </source>
</evidence>
<dbReference type="Pfam" id="PF08666">
    <property type="entry name" value="SAF"/>
    <property type="match status" value="1"/>
</dbReference>
<dbReference type="PANTHER" id="PTHR42966">
    <property type="entry name" value="N-ACETYLNEURAMINATE SYNTHASE"/>
    <property type="match status" value="1"/>
</dbReference>
<name>A0A3B0M8V4_9RHOB</name>
<dbReference type="InterPro" id="IPR013132">
    <property type="entry name" value="PseI/NeuA/B-like_N"/>
</dbReference>
<dbReference type="Gene3D" id="3.20.20.70">
    <property type="entry name" value="Aldolase class I"/>
    <property type="match status" value="1"/>
</dbReference>
<dbReference type="Gene3D" id="3.90.1210.10">
    <property type="entry name" value="Antifreeze-like/N-acetylneuraminic acid synthase C-terminal domain"/>
    <property type="match status" value="1"/>
</dbReference>
<dbReference type="SMART" id="SM00858">
    <property type="entry name" value="SAF"/>
    <property type="match status" value="1"/>
</dbReference>
<dbReference type="GO" id="GO:0016051">
    <property type="term" value="P:carbohydrate biosynthetic process"/>
    <property type="evidence" value="ECO:0007669"/>
    <property type="project" value="InterPro"/>
</dbReference>
<dbReference type="RefSeq" id="WP_121095399.1">
    <property type="nucleotide sequence ID" value="NZ_UIHC01000019.1"/>
</dbReference>
<dbReference type="InterPro" id="IPR036732">
    <property type="entry name" value="AFP_Neu5c_C_sf"/>
</dbReference>
<dbReference type="SUPFAM" id="SSF51269">
    <property type="entry name" value="AFP III-like domain"/>
    <property type="match status" value="1"/>
</dbReference>
<dbReference type="InterPro" id="IPR057736">
    <property type="entry name" value="SAF_PseI/NeuA/NeuB"/>
</dbReference>
<proteinExistence type="predicted"/>
<organism evidence="2 3">
    <name type="scientific">Roseinatronobacter ekhonensis</name>
    <dbReference type="NCBI Taxonomy" id="254356"/>
    <lineage>
        <taxon>Bacteria</taxon>
        <taxon>Pseudomonadati</taxon>
        <taxon>Pseudomonadota</taxon>
        <taxon>Alphaproteobacteria</taxon>
        <taxon>Rhodobacterales</taxon>
        <taxon>Paracoccaceae</taxon>
        <taxon>Roseinatronobacter</taxon>
    </lineage>
</organism>
<dbReference type="CDD" id="cd11615">
    <property type="entry name" value="SAF_NeuB_like"/>
    <property type="match status" value="1"/>
</dbReference>
<dbReference type="EC" id="2.5.1.101" evidence="2"/>
<gene>
    <name evidence="2" type="primary">neuB</name>
    <name evidence="2" type="ORF">ROE7235_02127</name>
</gene>
<evidence type="ECO:0000313" key="2">
    <source>
        <dbReference type="EMBL" id="SUZ32371.1"/>
    </source>
</evidence>
<sequence>MTQFPEIIAEAGSNHNGDPARACQLIDLAAQAGASSIKFQFIYADGLYLPDYPEHGSDGSVVYSPSTVFAQRTREEMSDTDWQTIWDHAARVRITVSASVFCERGIALLKRLGAPYVKIASTDLTNHALIARACESFPRVIVSTGMATMGEIEAMVAMVKRDHPGTDFSLMHCVSAYPCDLAQANTGRVALLARAFEVPVGYSDHTGEDISAAMALVQGASFFEKHFTTDRSLPGFDHAHALDGPALQSYVLHLRAAAQSLAQPAAGLAKQELVTKVRARRGLYAARDLPAGHVLTADDLLFVRPSTAFQATDPAQLVGQRLTQDVPRHAALGPGAGVGIIASNWGSAGSYWGQEMQEKGMTPAPANAGTAEPQG</sequence>
<dbReference type="OrthoDB" id="9781701at2"/>
<keyword evidence="2" id="KW-0808">Transferase</keyword>
<dbReference type="GO" id="GO:0047444">
    <property type="term" value="F:N-acylneuraminate-9-phosphate synthase activity"/>
    <property type="evidence" value="ECO:0007669"/>
    <property type="project" value="TreeGrafter"/>
</dbReference>
<dbReference type="PROSITE" id="PS50844">
    <property type="entry name" value="AFP_LIKE"/>
    <property type="match status" value="1"/>
</dbReference>
<dbReference type="InterPro" id="IPR006190">
    <property type="entry name" value="SAF_AFP_Neu5Ac"/>
</dbReference>